<dbReference type="EMBL" id="JMIX01000003">
    <property type="protein sequence ID" value="KEO98888.1"/>
    <property type="molecule type" value="Genomic_DNA"/>
</dbReference>
<name>A0A074N3W1_9SPHN</name>
<organism evidence="3 4">
    <name type="scientific">Erythrobacter litoralis</name>
    <dbReference type="NCBI Taxonomy" id="39960"/>
    <lineage>
        <taxon>Bacteria</taxon>
        <taxon>Pseudomonadati</taxon>
        <taxon>Pseudomonadota</taxon>
        <taxon>Alphaproteobacteria</taxon>
        <taxon>Sphingomonadales</taxon>
        <taxon>Erythrobacteraceae</taxon>
        <taxon>Erythrobacter/Porphyrobacter group</taxon>
        <taxon>Erythrobacter</taxon>
    </lineage>
</organism>
<evidence type="ECO:0000256" key="1">
    <source>
        <dbReference type="SAM" id="SignalP"/>
    </source>
</evidence>
<feature type="domain" description="DUF2059" evidence="2">
    <location>
        <begin position="115"/>
        <end position="157"/>
    </location>
</feature>
<protein>
    <recommendedName>
        <fullName evidence="2">DUF2059 domain-containing protein</fullName>
    </recommendedName>
</protein>
<feature type="signal peptide" evidence="1">
    <location>
        <begin position="1"/>
        <end position="24"/>
    </location>
</feature>
<proteinExistence type="predicted"/>
<sequence length="202" mass="22215">MKNPLRPAALALAAFAALAPATIAAQTAAAASEAAIPDARSVQIAREIIAIGMPEEDRETVFAATMDQMLVQMREAQRQSGAASEDPQIEAIIDDNLAQFREEAMGVLRVHLPELMDGWALAYANIFTYEDLVAIREFVRTPAGQRFFQLSPAIAAEPNFAAANQLYMNDVMAMLPRLQERLREDIVEYFETQQVEGETEAS</sequence>
<evidence type="ECO:0000259" key="2">
    <source>
        <dbReference type="Pfam" id="PF09832"/>
    </source>
</evidence>
<feature type="chain" id="PRO_5001699574" description="DUF2059 domain-containing protein" evidence="1">
    <location>
        <begin position="25"/>
        <end position="202"/>
    </location>
</feature>
<keyword evidence="1" id="KW-0732">Signal</keyword>
<gene>
    <name evidence="3" type="ORF">EH32_07220</name>
</gene>
<dbReference type="OrthoDB" id="7409988at2"/>
<dbReference type="RefSeq" id="WP_034901335.1">
    <property type="nucleotide sequence ID" value="NZ_CP017057.1"/>
</dbReference>
<keyword evidence="4" id="KW-1185">Reference proteome</keyword>
<reference evidence="3 4" key="1">
    <citation type="submission" date="2014-04" db="EMBL/GenBank/DDBJ databases">
        <title>A comprehensive comparison of genomes of Erythrobacter spp. Strains.</title>
        <authorList>
            <person name="Zheng Q."/>
        </authorList>
    </citation>
    <scope>NUCLEOTIDE SEQUENCE [LARGE SCALE GENOMIC DNA]</scope>
    <source>
        <strain evidence="3 4">DSM 8509</strain>
    </source>
</reference>
<evidence type="ECO:0000313" key="4">
    <source>
        <dbReference type="Proteomes" id="UP000027866"/>
    </source>
</evidence>
<evidence type="ECO:0000313" key="3">
    <source>
        <dbReference type="EMBL" id="KEO98888.1"/>
    </source>
</evidence>
<dbReference type="KEGG" id="elq:Ga0102493_112618"/>
<dbReference type="PATRIC" id="fig|39960.10.peg.1715"/>
<comment type="caution">
    <text evidence="3">The sequence shown here is derived from an EMBL/GenBank/DDBJ whole genome shotgun (WGS) entry which is preliminary data.</text>
</comment>
<dbReference type="AlphaFoldDB" id="A0A074N3W1"/>
<dbReference type="InterPro" id="IPR018637">
    <property type="entry name" value="DUF2059"/>
</dbReference>
<dbReference type="Pfam" id="PF09832">
    <property type="entry name" value="DUF2059"/>
    <property type="match status" value="1"/>
</dbReference>
<dbReference type="Proteomes" id="UP000027866">
    <property type="component" value="Unassembled WGS sequence"/>
</dbReference>
<accession>A0A074N3W1</accession>